<dbReference type="Proteomes" id="UP000095597">
    <property type="component" value="Unassembled WGS sequence"/>
</dbReference>
<sequence>MLYTIPDYYHEFSCIAGECEDTCCAGWQIVADEAALKKYKKVTGSFRKRLRKSINWKEGTFKQDKNKRCAFLNDENLCDMYTALGEKSLCRTCKMYPRHVEEFEDVREMTLSVSCPEVARILLGKKEPVRFLTYESNKEEEYDDFDPFLYSKLVDARKVMINILQDRSKRLDLRVGLVLAIAHDLQVRIKREDIFSIDDVFEKYQTEKAMQFVEAKLSEDEDYAFIKKMFQNQYLMERLRDDWEPYLLEAESLLYGDAVCSGSEEQCTKYKEQYTKNKREFHTWLNTYMPDYEIQYEQLLVYFISTYFCGAVYDGEGYVKVQMAVVSVLLIHELLLAQWLKNEKTLEMEDVIDTVYRYSRELEHSDPNLNLMEKLMRRDLLSWFKKENDGDKEMDRH</sequence>
<accession>A0A173VKZ0</accession>
<reference evidence="1 2" key="1">
    <citation type="submission" date="2015-09" db="EMBL/GenBank/DDBJ databases">
        <authorList>
            <consortium name="Pathogen Informatics"/>
        </authorList>
    </citation>
    <scope>NUCLEOTIDE SEQUENCE [LARGE SCALE GENOMIC DNA]</scope>
    <source>
        <strain evidence="1 2">2789STDY5834961</strain>
    </source>
</reference>
<organism evidence="1 2">
    <name type="scientific">Dorea longicatena</name>
    <dbReference type="NCBI Taxonomy" id="88431"/>
    <lineage>
        <taxon>Bacteria</taxon>
        <taxon>Bacillati</taxon>
        <taxon>Bacillota</taxon>
        <taxon>Clostridia</taxon>
        <taxon>Lachnospirales</taxon>
        <taxon>Lachnospiraceae</taxon>
        <taxon>Dorea</taxon>
    </lineage>
</organism>
<keyword evidence="1" id="KW-0969">Cilium</keyword>
<dbReference type="AlphaFoldDB" id="A0A173VKZ0"/>
<dbReference type="RefSeq" id="WP_055215454.1">
    <property type="nucleotide sequence ID" value="NZ_CAXVIO010000005.1"/>
</dbReference>
<name>A0A173VKZ0_9FIRM</name>
<evidence type="ECO:0000313" key="1">
    <source>
        <dbReference type="EMBL" id="CUN26785.1"/>
    </source>
</evidence>
<keyword evidence="1" id="KW-0282">Flagellum</keyword>
<evidence type="ECO:0000313" key="2">
    <source>
        <dbReference type="Proteomes" id="UP000095597"/>
    </source>
</evidence>
<protein>
    <submittedName>
        <fullName evidence="1">Flagellar biosynthetic protein fliU</fullName>
    </submittedName>
</protein>
<proteinExistence type="predicted"/>
<dbReference type="NCBIfam" id="NF038110">
    <property type="entry name" value="Lys_methyl_FliB"/>
    <property type="match status" value="1"/>
</dbReference>
<dbReference type="OrthoDB" id="86584at2"/>
<keyword evidence="1" id="KW-0966">Cell projection</keyword>
<gene>
    <name evidence="1" type="primary">fliU</name>
    <name evidence="1" type="ORF">ERS852573_03024</name>
</gene>
<dbReference type="EMBL" id="CYXO01000029">
    <property type="protein sequence ID" value="CUN26785.1"/>
    <property type="molecule type" value="Genomic_DNA"/>
</dbReference>